<sequence length="129" mass="14363">MVPTTKYVTLTLLSYFGVVCYVGFTMKSTPYFQPFQNLEIGDCNGKPVEYCNSLVENSMCNPQKNECFCKHGFVAIQEEENVVCRTLLTELYCRVDSDCVHVDGSVCHPGAGKCVCPSGRIYVPQLHAC</sequence>
<feature type="transmembrane region" description="Helical" evidence="1">
    <location>
        <begin position="6"/>
        <end position="24"/>
    </location>
</feature>
<organism evidence="2 3">
    <name type="scientific">Opisthorchis felineus</name>
    <dbReference type="NCBI Taxonomy" id="147828"/>
    <lineage>
        <taxon>Eukaryota</taxon>
        <taxon>Metazoa</taxon>
        <taxon>Spiralia</taxon>
        <taxon>Lophotrochozoa</taxon>
        <taxon>Platyhelminthes</taxon>
        <taxon>Trematoda</taxon>
        <taxon>Digenea</taxon>
        <taxon>Opisthorchiida</taxon>
        <taxon>Opisthorchiata</taxon>
        <taxon>Opisthorchiidae</taxon>
        <taxon>Opisthorchis</taxon>
    </lineage>
</organism>
<feature type="non-terminal residue" evidence="2">
    <location>
        <position position="129"/>
    </location>
</feature>
<dbReference type="AlphaFoldDB" id="A0A4S2LRF8"/>
<evidence type="ECO:0000256" key="1">
    <source>
        <dbReference type="SAM" id="Phobius"/>
    </source>
</evidence>
<keyword evidence="1" id="KW-1133">Transmembrane helix</keyword>
<evidence type="ECO:0000313" key="2">
    <source>
        <dbReference type="EMBL" id="TGZ63377.1"/>
    </source>
</evidence>
<reference evidence="2 3" key="1">
    <citation type="journal article" date="2019" name="BMC Genomics">
        <title>New insights from Opisthorchis felineus genome: update on genomics of the epidemiologically important liver flukes.</title>
        <authorList>
            <person name="Ershov N.I."/>
            <person name="Mordvinov V.A."/>
            <person name="Prokhortchouk E.B."/>
            <person name="Pakharukova M.Y."/>
            <person name="Gunbin K.V."/>
            <person name="Ustyantsev K."/>
            <person name="Genaev M.A."/>
            <person name="Blinov A.G."/>
            <person name="Mazur A."/>
            <person name="Boulygina E."/>
            <person name="Tsygankova S."/>
            <person name="Khrameeva E."/>
            <person name="Chekanov N."/>
            <person name="Fan G."/>
            <person name="Xiao A."/>
            <person name="Zhang H."/>
            <person name="Xu X."/>
            <person name="Yang H."/>
            <person name="Solovyev V."/>
            <person name="Lee S.M."/>
            <person name="Liu X."/>
            <person name="Afonnikov D.A."/>
            <person name="Skryabin K.G."/>
        </authorList>
    </citation>
    <scope>NUCLEOTIDE SEQUENCE [LARGE SCALE GENOMIC DNA]</scope>
    <source>
        <strain evidence="2">AK-0245</strain>
        <tissue evidence="2">Whole organism</tissue>
    </source>
</reference>
<keyword evidence="3" id="KW-1185">Reference proteome</keyword>
<dbReference type="OrthoDB" id="6258424at2759"/>
<gene>
    <name evidence="2" type="ORF">CRM22_006952</name>
</gene>
<comment type="caution">
    <text evidence="2">The sequence shown here is derived from an EMBL/GenBank/DDBJ whole genome shotgun (WGS) entry which is preliminary data.</text>
</comment>
<protein>
    <recommendedName>
        <fullName evidence="4">EB domain-containing protein</fullName>
    </recommendedName>
</protein>
<keyword evidence="1" id="KW-0472">Membrane</keyword>
<keyword evidence="1" id="KW-0812">Transmembrane</keyword>
<proteinExistence type="predicted"/>
<dbReference type="EMBL" id="SJOL01007197">
    <property type="protein sequence ID" value="TGZ63377.1"/>
    <property type="molecule type" value="Genomic_DNA"/>
</dbReference>
<evidence type="ECO:0008006" key="4">
    <source>
        <dbReference type="Google" id="ProtNLM"/>
    </source>
</evidence>
<accession>A0A4S2LRF8</accession>
<name>A0A4S2LRF8_OPIFE</name>
<evidence type="ECO:0000313" key="3">
    <source>
        <dbReference type="Proteomes" id="UP000308267"/>
    </source>
</evidence>
<dbReference type="Proteomes" id="UP000308267">
    <property type="component" value="Unassembled WGS sequence"/>
</dbReference>